<keyword evidence="5 11" id="KW-0863">Zinc-finger</keyword>
<evidence type="ECO:0000256" key="11">
    <source>
        <dbReference type="PROSITE-ProRule" id="PRU00042"/>
    </source>
</evidence>
<evidence type="ECO:0000256" key="1">
    <source>
        <dbReference type="ARBA" id="ARBA00003767"/>
    </source>
</evidence>
<evidence type="ECO:0000313" key="13">
    <source>
        <dbReference type="EMBL" id="NWR79771.1"/>
    </source>
</evidence>
<evidence type="ECO:0000259" key="12">
    <source>
        <dbReference type="PROSITE" id="PS50157"/>
    </source>
</evidence>
<dbReference type="PROSITE" id="PS50157">
    <property type="entry name" value="ZINC_FINGER_C2H2_2"/>
    <property type="match status" value="2"/>
</dbReference>
<dbReference type="SUPFAM" id="SSF57667">
    <property type="entry name" value="beta-beta-alpha zinc fingers"/>
    <property type="match status" value="1"/>
</dbReference>
<dbReference type="InterPro" id="IPR036236">
    <property type="entry name" value="Znf_C2H2_sf"/>
</dbReference>
<dbReference type="PROSITE" id="PS00028">
    <property type="entry name" value="ZINC_FINGER_C2H2_1"/>
    <property type="match status" value="2"/>
</dbReference>
<evidence type="ECO:0000256" key="6">
    <source>
        <dbReference type="ARBA" id="ARBA00022833"/>
    </source>
</evidence>
<evidence type="ECO:0000256" key="2">
    <source>
        <dbReference type="ARBA" id="ARBA00004123"/>
    </source>
</evidence>
<comment type="subcellular location">
    <subcellularLocation>
        <location evidence="2">Nucleus</location>
    </subcellularLocation>
</comment>
<dbReference type="EMBL" id="VYZI01000872">
    <property type="protein sequence ID" value="NWR79771.1"/>
    <property type="molecule type" value="Genomic_DNA"/>
</dbReference>
<dbReference type="Gene3D" id="3.30.160.60">
    <property type="entry name" value="Classic Zinc Finger"/>
    <property type="match status" value="2"/>
</dbReference>
<dbReference type="FunFam" id="3.30.160.60:FF:000097">
    <property type="entry name" value="Zinc finger protein"/>
    <property type="match status" value="1"/>
</dbReference>
<keyword evidence="10" id="KW-0539">Nucleus</keyword>
<dbReference type="GO" id="GO:0008270">
    <property type="term" value="F:zinc ion binding"/>
    <property type="evidence" value="ECO:0007669"/>
    <property type="project" value="UniProtKB-KW"/>
</dbReference>
<accession>A0A7K5A7U8</accession>
<keyword evidence="7" id="KW-0805">Transcription regulation</keyword>
<dbReference type="GO" id="GO:0005634">
    <property type="term" value="C:nucleus"/>
    <property type="evidence" value="ECO:0007669"/>
    <property type="project" value="UniProtKB-SubCell"/>
</dbReference>
<evidence type="ECO:0000256" key="8">
    <source>
        <dbReference type="ARBA" id="ARBA00023125"/>
    </source>
</evidence>
<sequence length="55" mass="6308">GEKPYQCGVCGKGFAWSSHYDRHRLTHTGEKPFPCAHCGKCFGRSSHRNRHQRAH</sequence>
<evidence type="ECO:0000313" key="14">
    <source>
        <dbReference type="Proteomes" id="UP000517892"/>
    </source>
</evidence>
<dbReference type="Pfam" id="PF00096">
    <property type="entry name" value="zf-C2H2"/>
    <property type="match status" value="2"/>
</dbReference>
<evidence type="ECO:0000256" key="3">
    <source>
        <dbReference type="ARBA" id="ARBA00022723"/>
    </source>
</evidence>
<dbReference type="SMART" id="SM00355">
    <property type="entry name" value="ZnF_C2H2"/>
    <property type="match status" value="2"/>
</dbReference>
<feature type="domain" description="C2H2-type" evidence="12">
    <location>
        <begin position="33"/>
        <end position="55"/>
    </location>
</feature>
<comment type="function">
    <text evidence="1">May be involved in transcriptional regulation.</text>
</comment>
<dbReference type="InterPro" id="IPR013087">
    <property type="entry name" value="Znf_C2H2_type"/>
</dbReference>
<dbReference type="Proteomes" id="UP000517892">
    <property type="component" value="Unassembled WGS sequence"/>
</dbReference>
<dbReference type="FunFam" id="3.30.160.60:FF:000522">
    <property type="entry name" value="zinc finger protein 285"/>
    <property type="match status" value="1"/>
</dbReference>
<keyword evidence="9" id="KW-0804">Transcription</keyword>
<dbReference type="GO" id="GO:0000981">
    <property type="term" value="F:DNA-binding transcription factor activity, RNA polymerase II-specific"/>
    <property type="evidence" value="ECO:0007669"/>
    <property type="project" value="TreeGrafter"/>
</dbReference>
<comment type="caution">
    <text evidence="13">The sequence shown here is derived from an EMBL/GenBank/DDBJ whole genome shotgun (WGS) entry which is preliminary data.</text>
</comment>
<evidence type="ECO:0000256" key="7">
    <source>
        <dbReference type="ARBA" id="ARBA00023015"/>
    </source>
</evidence>
<organism evidence="13 14">
    <name type="scientific">Centropus unirufus</name>
    <dbReference type="NCBI Taxonomy" id="1118519"/>
    <lineage>
        <taxon>Eukaryota</taxon>
        <taxon>Metazoa</taxon>
        <taxon>Chordata</taxon>
        <taxon>Craniata</taxon>
        <taxon>Vertebrata</taxon>
        <taxon>Euteleostomi</taxon>
        <taxon>Archelosauria</taxon>
        <taxon>Archosauria</taxon>
        <taxon>Dinosauria</taxon>
        <taxon>Saurischia</taxon>
        <taxon>Theropoda</taxon>
        <taxon>Coelurosauria</taxon>
        <taxon>Aves</taxon>
        <taxon>Neognathae</taxon>
        <taxon>Neoaves</taxon>
        <taxon>Otidimorphae</taxon>
        <taxon>Cuculiformes</taxon>
        <taxon>Centropidae</taxon>
        <taxon>Centropus</taxon>
    </lineage>
</organism>
<dbReference type="PANTHER" id="PTHR23235:SF120">
    <property type="entry name" value="KRUPPEL-LIKE FACTOR 15"/>
    <property type="match status" value="1"/>
</dbReference>
<keyword evidence="8" id="KW-0238">DNA-binding</keyword>
<keyword evidence="6" id="KW-0862">Zinc</keyword>
<name>A0A7K5A7U8_9AVES</name>
<dbReference type="OrthoDB" id="3437960at2759"/>
<gene>
    <name evidence="13" type="primary">Znf180_0</name>
    <name evidence="13" type="ORF">CENUNI_R15328</name>
</gene>
<feature type="non-terminal residue" evidence="13">
    <location>
        <position position="55"/>
    </location>
</feature>
<feature type="domain" description="C2H2-type" evidence="12">
    <location>
        <begin position="5"/>
        <end position="32"/>
    </location>
</feature>
<dbReference type="AlphaFoldDB" id="A0A7K5A7U8"/>
<reference evidence="13 14" key="1">
    <citation type="submission" date="2019-09" db="EMBL/GenBank/DDBJ databases">
        <title>Bird 10,000 Genomes (B10K) Project - Family phase.</title>
        <authorList>
            <person name="Zhang G."/>
        </authorList>
    </citation>
    <scope>NUCLEOTIDE SEQUENCE [LARGE SCALE GENOMIC DNA]</scope>
    <source>
        <strain evidence="13">B10K-DU-017-25</strain>
        <tissue evidence="13">Mixed tissue sample</tissue>
    </source>
</reference>
<keyword evidence="4" id="KW-0677">Repeat</keyword>
<dbReference type="PANTHER" id="PTHR23235">
    <property type="entry name" value="KRUEPPEL-LIKE TRANSCRIPTION FACTOR"/>
    <property type="match status" value="1"/>
</dbReference>
<proteinExistence type="predicted"/>
<evidence type="ECO:0000256" key="4">
    <source>
        <dbReference type="ARBA" id="ARBA00022737"/>
    </source>
</evidence>
<evidence type="ECO:0000256" key="9">
    <source>
        <dbReference type="ARBA" id="ARBA00023163"/>
    </source>
</evidence>
<feature type="non-terminal residue" evidence="13">
    <location>
        <position position="1"/>
    </location>
</feature>
<keyword evidence="14" id="KW-1185">Reference proteome</keyword>
<keyword evidence="3" id="KW-0479">Metal-binding</keyword>
<evidence type="ECO:0000256" key="5">
    <source>
        <dbReference type="ARBA" id="ARBA00022771"/>
    </source>
</evidence>
<dbReference type="GO" id="GO:0000978">
    <property type="term" value="F:RNA polymerase II cis-regulatory region sequence-specific DNA binding"/>
    <property type="evidence" value="ECO:0007669"/>
    <property type="project" value="TreeGrafter"/>
</dbReference>
<protein>
    <submittedName>
        <fullName evidence="13">ZN180 protein</fullName>
    </submittedName>
</protein>
<evidence type="ECO:0000256" key="10">
    <source>
        <dbReference type="ARBA" id="ARBA00023242"/>
    </source>
</evidence>